<dbReference type="EMBL" id="FOQY01000023">
    <property type="protein sequence ID" value="SFK36462.1"/>
    <property type="molecule type" value="Genomic_DNA"/>
</dbReference>
<gene>
    <name evidence="3" type="ORF">SAMN05216275_12353</name>
</gene>
<protein>
    <recommendedName>
        <fullName evidence="5">Lipoprotein</fullName>
    </recommendedName>
</protein>
<keyword evidence="4" id="KW-1185">Reference proteome</keyword>
<evidence type="ECO:0000313" key="4">
    <source>
        <dbReference type="Proteomes" id="UP000199111"/>
    </source>
</evidence>
<dbReference type="PROSITE" id="PS51257">
    <property type="entry name" value="PROKAR_LIPOPROTEIN"/>
    <property type="match status" value="1"/>
</dbReference>
<evidence type="ECO:0000256" key="2">
    <source>
        <dbReference type="SAM" id="SignalP"/>
    </source>
</evidence>
<accession>A0A1I3YX53</accession>
<feature type="region of interest" description="Disordered" evidence="1">
    <location>
        <begin position="25"/>
        <end position="50"/>
    </location>
</feature>
<feature type="signal peptide" evidence="2">
    <location>
        <begin position="1"/>
        <end position="19"/>
    </location>
</feature>
<sequence length="294" mass="31926">MSRVLIVTPAAVLALAVLAGCGAETAPTAAPADGKASATADPRSKRRQMEAMRADCMKGKGFKYAANVPAPVQRTPEEVKLRTGDYDAMAKEREKYGFGVFAGHVYPERKEVGMLVDPNEPIAMALSETQRKVWVSADETCYIQAYSKFSGRKVTSGIDAFNQMNTMSKQLRGRELNGDAELVRLAGAFGECLKNKGVKVTSFKPTDISSNGQEAYEAMATKIGREQNPDAKGELVIPDLTADRARPYLADEIRSALLDLECGKDFYPAYKSKEWAISQKVDTAFGVDEGLFGS</sequence>
<keyword evidence="2" id="KW-0732">Signal</keyword>
<proteinExistence type="predicted"/>
<evidence type="ECO:0008006" key="5">
    <source>
        <dbReference type="Google" id="ProtNLM"/>
    </source>
</evidence>
<organism evidence="3 4">
    <name type="scientific">Streptosporangium canum</name>
    <dbReference type="NCBI Taxonomy" id="324952"/>
    <lineage>
        <taxon>Bacteria</taxon>
        <taxon>Bacillati</taxon>
        <taxon>Actinomycetota</taxon>
        <taxon>Actinomycetes</taxon>
        <taxon>Streptosporangiales</taxon>
        <taxon>Streptosporangiaceae</taxon>
        <taxon>Streptosporangium</taxon>
    </lineage>
</organism>
<evidence type="ECO:0000256" key="1">
    <source>
        <dbReference type="SAM" id="MobiDB-lite"/>
    </source>
</evidence>
<dbReference type="AlphaFoldDB" id="A0A1I3YX53"/>
<dbReference type="Proteomes" id="UP000199111">
    <property type="component" value="Unassembled WGS sequence"/>
</dbReference>
<reference evidence="4" key="1">
    <citation type="submission" date="2016-10" db="EMBL/GenBank/DDBJ databases">
        <authorList>
            <person name="Varghese N."/>
            <person name="Submissions S."/>
        </authorList>
    </citation>
    <scope>NUCLEOTIDE SEQUENCE [LARGE SCALE GENOMIC DNA]</scope>
    <source>
        <strain evidence="4">CGMCC 4.2126</strain>
    </source>
</reference>
<evidence type="ECO:0000313" key="3">
    <source>
        <dbReference type="EMBL" id="SFK36462.1"/>
    </source>
</evidence>
<feature type="chain" id="PRO_5038400844" description="Lipoprotein" evidence="2">
    <location>
        <begin position="20"/>
        <end position="294"/>
    </location>
</feature>
<name>A0A1I3YX53_9ACTN</name>
<dbReference type="RefSeq" id="WP_143121106.1">
    <property type="nucleotide sequence ID" value="NZ_FOQY01000023.1"/>
</dbReference>
<dbReference type="GeneID" id="96301292"/>